<feature type="domain" description="IPT/TIG" evidence="3">
    <location>
        <begin position="273"/>
        <end position="362"/>
    </location>
</feature>
<evidence type="ECO:0000256" key="1">
    <source>
        <dbReference type="ARBA" id="ARBA00023180"/>
    </source>
</evidence>
<dbReference type="InterPro" id="IPR014756">
    <property type="entry name" value="Ig_E-set"/>
</dbReference>
<dbReference type="OMA" id="NTTMFND"/>
<dbReference type="EMBL" id="ADBJ01000038">
    <property type="protein sequence ID" value="EFA78212.1"/>
    <property type="molecule type" value="Genomic_DNA"/>
</dbReference>
<feature type="transmembrane region" description="Helical" evidence="2">
    <location>
        <begin position="640"/>
        <end position="665"/>
    </location>
</feature>
<feature type="domain" description="IPT/TIG" evidence="3">
    <location>
        <begin position="548"/>
        <end position="621"/>
    </location>
</feature>
<dbReference type="Proteomes" id="UP000001396">
    <property type="component" value="Unassembled WGS sequence"/>
</dbReference>
<dbReference type="RefSeq" id="XP_020430338.1">
    <property type="nucleotide sequence ID" value="XM_020579663.1"/>
</dbReference>
<feature type="domain" description="IPT/TIG" evidence="3">
    <location>
        <begin position="468"/>
        <end position="541"/>
    </location>
</feature>
<dbReference type="InterPro" id="IPR052014">
    <property type="entry name" value="Dictyostelium_Tiger"/>
</dbReference>
<dbReference type="SUPFAM" id="SSF81296">
    <property type="entry name" value="E set domains"/>
    <property type="match status" value="2"/>
</dbReference>
<sequence>MKELISNNNCLSLLDMIIINGDVSVSNIVYDNGFAYIYGNGFQVDSNNMYIGNKKIPATDYTVFNSTCIKLSFSYSSSDTSIIVQGAVFTWNPIFIDNVSNFKTEGGSITVSGNYLQDLNADNLNYIVLSNSPRFYNTISNSNISMTMNVFNVPNSFLNTIAGGNIPLIISIRNKNITDTWGFIEPTITNVNMSSNSITITGDSFGTVPSNVIVTVDDFTIQTVSVTNHTQIIADSSSLPSGYFNIAGQKNIGIKLKNYSDSYIINIRPIPKSVTSVSSDKGGIITVSGDLFNQLRSNGAQTTRSITVGPFSCDNTQPLFLNSNAFTCVMPPLKSSSDEGLNLPVSITIDDAESTVSISFSYDIPRVESIQQFGNLISVRGSRLYSPLSNDSKVVINATSYTPQSIRVDNTTMFNDITKVDSRIFILDLPIDQNLLGGSYLGYTTIHKGILRSNEVPFVIKPDIGTITFPPTKGGLISINGALFRNPINVTLDNKISKTPCTNATLFSTNLITCNLAPGSGKNISILVTVNNLTLNSMISYQPPLVISATSVTQSGGFVTIFGENFSPENLDVLINGTSCSTAPTCLSDTMILCPLSSDVITNQFNFDGYVPVSVFVNGQVDTKSVFKVESVSGTSRFNYLPIILPIGIITVLFIVGTTVVLTYIKIKKYRQLKAVMKFINSD</sequence>
<dbReference type="PANTHER" id="PTHR31341">
    <property type="entry name" value="IPT/TIG DOMAIN-CONTAINING PROTEIN-RELATED-RELATED"/>
    <property type="match status" value="1"/>
</dbReference>
<name>D3BJY2_HETP5</name>
<keyword evidence="2" id="KW-0472">Membrane</keyword>
<accession>D3BJY2</accession>
<dbReference type="InterPro" id="IPR002909">
    <property type="entry name" value="IPT_dom"/>
</dbReference>
<evidence type="ECO:0000256" key="2">
    <source>
        <dbReference type="SAM" id="Phobius"/>
    </source>
</evidence>
<comment type="caution">
    <text evidence="4">The sequence shown here is derived from an EMBL/GenBank/DDBJ whole genome shotgun (WGS) entry which is preliminary data.</text>
</comment>
<evidence type="ECO:0000313" key="4">
    <source>
        <dbReference type="EMBL" id="EFA78212.1"/>
    </source>
</evidence>
<evidence type="ECO:0000259" key="3">
    <source>
        <dbReference type="Pfam" id="PF01833"/>
    </source>
</evidence>
<keyword evidence="2" id="KW-0812">Transmembrane</keyword>
<dbReference type="GeneID" id="31364339"/>
<reference evidence="4 5" key="1">
    <citation type="journal article" date="2011" name="Genome Res.">
        <title>Phylogeny-wide analysis of social amoeba genomes highlights ancient origins for complex intercellular communication.</title>
        <authorList>
            <person name="Heidel A.J."/>
            <person name="Lawal H.M."/>
            <person name="Felder M."/>
            <person name="Schilde C."/>
            <person name="Helps N.R."/>
            <person name="Tunggal B."/>
            <person name="Rivero F."/>
            <person name="John U."/>
            <person name="Schleicher M."/>
            <person name="Eichinger L."/>
            <person name="Platzer M."/>
            <person name="Noegel A.A."/>
            <person name="Schaap P."/>
            <person name="Gloeckner G."/>
        </authorList>
    </citation>
    <scope>NUCLEOTIDE SEQUENCE [LARGE SCALE GENOMIC DNA]</scope>
    <source>
        <strain evidence="5">ATCC 26659 / Pp 5 / PN500</strain>
    </source>
</reference>
<keyword evidence="5" id="KW-1185">Reference proteome</keyword>
<keyword evidence="1" id="KW-0325">Glycoprotein</keyword>
<proteinExistence type="predicted"/>
<dbReference type="CDD" id="cd00603">
    <property type="entry name" value="IPT_PCSR"/>
    <property type="match status" value="1"/>
</dbReference>
<gene>
    <name evidence="4" type="primary">tgrI2</name>
    <name evidence="4" type="ORF">PPL_08862</name>
</gene>
<keyword evidence="2" id="KW-1133">Transmembrane helix</keyword>
<dbReference type="Pfam" id="PF01833">
    <property type="entry name" value="TIG"/>
    <property type="match status" value="3"/>
</dbReference>
<dbReference type="InParanoid" id="D3BJY2"/>
<evidence type="ECO:0000313" key="5">
    <source>
        <dbReference type="Proteomes" id="UP000001396"/>
    </source>
</evidence>
<organism evidence="4 5">
    <name type="scientific">Heterostelium pallidum (strain ATCC 26659 / Pp 5 / PN500)</name>
    <name type="common">Cellular slime mold</name>
    <name type="synonym">Polysphondylium pallidum</name>
    <dbReference type="NCBI Taxonomy" id="670386"/>
    <lineage>
        <taxon>Eukaryota</taxon>
        <taxon>Amoebozoa</taxon>
        <taxon>Evosea</taxon>
        <taxon>Eumycetozoa</taxon>
        <taxon>Dictyostelia</taxon>
        <taxon>Acytosteliales</taxon>
        <taxon>Acytosteliaceae</taxon>
        <taxon>Heterostelium</taxon>
    </lineage>
</organism>
<protein>
    <submittedName>
        <fullName evidence="4">IPT/TIG domain-containing protein</fullName>
    </submittedName>
</protein>
<dbReference type="AlphaFoldDB" id="D3BJY2"/>